<dbReference type="InterPro" id="IPR010935">
    <property type="entry name" value="SMC_hinge"/>
</dbReference>
<comment type="domain">
    <text evidence="7">Contains large globular domains required for ATP hydrolysis at each terminus and a third globular domain forming a flexible hinge near the middle of the molecule. These domains are separated by coiled-coil structures.</text>
</comment>
<evidence type="ECO:0000256" key="2">
    <source>
        <dbReference type="ARBA" id="ARBA00022490"/>
    </source>
</evidence>
<dbReference type="STRING" id="1437609.BCAL_0683"/>
<comment type="function">
    <text evidence="7">Required for chromosome condensation and partitioning.</text>
</comment>
<gene>
    <name evidence="7" type="primary">smc</name>
    <name evidence="9" type="ORF">BCAL_0683</name>
</gene>
<evidence type="ECO:0000259" key="8">
    <source>
        <dbReference type="SMART" id="SM00968"/>
    </source>
</evidence>
<dbReference type="GO" id="GO:0005737">
    <property type="term" value="C:cytoplasm"/>
    <property type="evidence" value="ECO:0007669"/>
    <property type="project" value="UniProtKB-SubCell"/>
</dbReference>
<dbReference type="GO" id="GO:0006260">
    <property type="term" value="P:DNA replication"/>
    <property type="evidence" value="ECO:0007669"/>
    <property type="project" value="UniProtKB-UniRule"/>
</dbReference>
<proteinExistence type="inferred from homology"/>
<dbReference type="Proteomes" id="UP000029072">
    <property type="component" value="Unassembled WGS sequence"/>
</dbReference>
<comment type="similarity">
    <text evidence="7">Belongs to the SMC family.</text>
</comment>
<dbReference type="GO" id="GO:0016887">
    <property type="term" value="F:ATP hydrolysis activity"/>
    <property type="evidence" value="ECO:0007669"/>
    <property type="project" value="InterPro"/>
</dbReference>
<dbReference type="Gene3D" id="3.30.70.1620">
    <property type="match status" value="1"/>
</dbReference>
<comment type="caution">
    <text evidence="9">The sequence shown here is derived from an EMBL/GenBank/DDBJ whole genome shotgun (WGS) entry which is preliminary data.</text>
</comment>
<keyword evidence="4 7" id="KW-0067">ATP-binding</keyword>
<dbReference type="GO" id="GO:0007059">
    <property type="term" value="P:chromosome segregation"/>
    <property type="evidence" value="ECO:0007669"/>
    <property type="project" value="UniProtKB-UniRule"/>
</dbReference>
<dbReference type="PIRSF" id="PIRSF005719">
    <property type="entry name" value="SMC"/>
    <property type="match status" value="1"/>
</dbReference>
<dbReference type="Gene3D" id="6.10.140.1720">
    <property type="match status" value="1"/>
</dbReference>
<dbReference type="Gene3D" id="3.40.50.300">
    <property type="entry name" value="P-loop containing nucleotide triphosphate hydrolases"/>
    <property type="match status" value="2"/>
</dbReference>
<feature type="coiled-coil region" evidence="7">
    <location>
        <begin position="679"/>
        <end position="769"/>
    </location>
</feature>
<feature type="coiled-coil region" evidence="7">
    <location>
        <begin position="167"/>
        <end position="201"/>
    </location>
</feature>
<dbReference type="Gene3D" id="1.20.1060.20">
    <property type="match status" value="1"/>
</dbReference>
<dbReference type="Gene3D" id="1.20.5.340">
    <property type="match status" value="1"/>
</dbReference>
<dbReference type="RefSeq" id="WP_043167006.1">
    <property type="nucleotide sequence ID" value="NZ_JDUV01000019.1"/>
</dbReference>
<keyword evidence="6 7" id="KW-0238">DNA-binding</keyword>
<comment type="subcellular location">
    <subcellularLocation>
        <location evidence="1 7">Cytoplasm</location>
    </subcellularLocation>
</comment>
<evidence type="ECO:0000256" key="1">
    <source>
        <dbReference type="ARBA" id="ARBA00004496"/>
    </source>
</evidence>
<evidence type="ECO:0000256" key="3">
    <source>
        <dbReference type="ARBA" id="ARBA00022741"/>
    </source>
</evidence>
<keyword evidence="3 7" id="KW-0547">Nucleotide-binding</keyword>
<sequence length="1220" mass="133017">MYLKELTLKGFKSFASATTLRFEPGITAVVGPNGSGKSNIVDALTWVMGEQGAKNLRGASMEDVIFAGTSSRPALGRAQVSLTIDNTDHTLDIDYDEVTISRTIFRNGGSEYAINGSPCRLLDIQELLSDTGLGQQMHVIVGQGRLDSILKADPAGHRAFIEEAAGILKHRKRKERALRKLANTETNLSRLDDLLGEIRRQMGPLGRQARVSRRADAIQITLRDAKSRLYADDAVTSTAKRDDVRAELTRVRGELTASRRSLARIKVSIEQAEASISSSSPALDRLNRTWRSLMQIQERLRSLSALADERGDSLLRQVIDNPGEDPTILEHRAVELDEQAAAQSAVADNARIALDKATEGRAADEQRLAAVRQTLIELRRTQQERGERIAGLREMIAREEGAVQLGAGRVRDLETQLAALVEEHGEAVGLRARLKGESDPDGDDGSEALDAAHTRLADSRDALGELLDRRRELGARVISLEAKADALKDTLENRNAAGALESDVQAGVLGRLTDFIHVADGWEEAVAHALGRYASALVVPDGTHMLHALERARVDRLGRAVVVNASGEAASASSAPASSVPASASDKTAATSLASLIEADPDASDPALAARVVDAVRALIGDYVIAEDAETAQRMVSDTASSRPGMHAVTREGEVFADGVAASGGSSLSQSDLTLNAKRNRALKQVRELNVELAKLDAEVKSAQAVRDEAARMVDQAVQRRTERRLRARQAEASLKEANDRVAALERRIADLKDRIERIDVECASHRERLDDLNGMLEAAGHADDGDADVDGLTERERALESALSLARDQETAARIAWTESSRKAESLARQAGLLHANAKEAAERRARVETVNAARRQQAEQARNVARDARGAETLVAEAIADVVDRRDRLQAAASGRNEELRALREQRNAIEPTVGELAAREHELDVVRERLASEHDQLEARIRDELAMGVEDLIAEYGPDRPVPVLDETGAPIPLETPDDDAYDTDADDAADIRYRTTPYVRAEQERRLEKAKRDLTALGKVNPLAVEEYAALEERNRYLNEQRDDVARSRDDLMGLIDELDRTMVGVFRTAFDDTAKAFESMFATLFPGGTGRLRLENPDDMLTTGVIVEASPAGKRVKRLSLLSGGERSLTALALLFAIFTARPSPFYVMDEVEAALDDVNLTRLLNALNRLREHAQLIVITHQQRTMSIADALYGVTMRSDGVTAVISQRITNPA</sequence>
<name>A0A087A9H7_9BIFI</name>
<dbReference type="GO" id="GO:0005694">
    <property type="term" value="C:chromosome"/>
    <property type="evidence" value="ECO:0007669"/>
    <property type="project" value="InterPro"/>
</dbReference>
<dbReference type="CDD" id="cd03278">
    <property type="entry name" value="ABC_SMC_barmotin"/>
    <property type="match status" value="1"/>
</dbReference>
<evidence type="ECO:0000256" key="7">
    <source>
        <dbReference type="HAMAP-Rule" id="MF_01894"/>
    </source>
</evidence>
<dbReference type="Pfam" id="PF02463">
    <property type="entry name" value="SMC_N"/>
    <property type="match status" value="1"/>
</dbReference>
<dbReference type="Pfam" id="PF06470">
    <property type="entry name" value="SMC_hinge"/>
    <property type="match status" value="1"/>
</dbReference>
<dbReference type="InterPro" id="IPR036277">
    <property type="entry name" value="SMC_hinge_sf"/>
</dbReference>
<feature type="coiled-coil region" evidence="7">
    <location>
        <begin position="888"/>
        <end position="950"/>
    </location>
</feature>
<evidence type="ECO:0000256" key="6">
    <source>
        <dbReference type="ARBA" id="ARBA00023125"/>
    </source>
</evidence>
<dbReference type="GO" id="GO:0030261">
    <property type="term" value="P:chromosome condensation"/>
    <property type="evidence" value="ECO:0007669"/>
    <property type="project" value="InterPro"/>
</dbReference>
<reference evidence="9 10" key="1">
    <citation type="submission" date="2014-03" db="EMBL/GenBank/DDBJ databases">
        <title>Genomics of Bifidobacteria.</title>
        <authorList>
            <person name="Ventura M."/>
            <person name="Milani C."/>
            <person name="Lugli G.A."/>
        </authorList>
    </citation>
    <scope>NUCLEOTIDE SEQUENCE [LARGE SCALE GENOMIC DNA]</scope>
    <source>
        <strain evidence="9 10">DSM 23973</strain>
    </source>
</reference>
<evidence type="ECO:0000313" key="10">
    <source>
        <dbReference type="Proteomes" id="UP000029072"/>
    </source>
</evidence>
<feature type="binding site" evidence="7">
    <location>
        <begin position="32"/>
        <end position="39"/>
    </location>
    <ligand>
        <name>ATP</name>
        <dbReference type="ChEBI" id="CHEBI:30616"/>
    </ligand>
</feature>
<dbReference type="InterPro" id="IPR003395">
    <property type="entry name" value="RecF/RecN/SMC_N"/>
</dbReference>
<evidence type="ECO:0000256" key="5">
    <source>
        <dbReference type="ARBA" id="ARBA00023054"/>
    </source>
</evidence>
<dbReference type="InterPro" id="IPR027417">
    <property type="entry name" value="P-loop_NTPase"/>
</dbReference>
<keyword evidence="5 7" id="KW-0175">Coiled coil</keyword>
<dbReference type="NCBIfam" id="TIGR02168">
    <property type="entry name" value="SMC_prok_B"/>
    <property type="match status" value="1"/>
</dbReference>
<organism evidence="9 10">
    <name type="scientific">Bifidobacterium callitrichos DSM 23973</name>
    <dbReference type="NCBI Taxonomy" id="1437609"/>
    <lineage>
        <taxon>Bacteria</taxon>
        <taxon>Bacillati</taxon>
        <taxon>Actinomycetota</taxon>
        <taxon>Actinomycetes</taxon>
        <taxon>Bifidobacteriales</taxon>
        <taxon>Bifidobacteriaceae</taxon>
        <taxon>Bifidobacterium</taxon>
    </lineage>
</organism>
<dbReference type="SMART" id="SM00968">
    <property type="entry name" value="SMC_hinge"/>
    <property type="match status" value="1"/>
</dbReference>
<dbReference type="InterPro" id="IPR011890">
    <property type="entry name" value="SMC_prok"/>
</dbReference>
<dbReference type="InterPro" id="IPR024704">
    <property type="entry name" value="SMC"/>
</dbReference>
<evidence type="ECO:0000313" key="9">
    <source>
        <dbReference type="EMBL" id="KFI55427.1"/>
    </source>
</evidence>
<accession>A0A087A9H7</accession>
<dbReference type="FunFam" id="3.40.50.300:FF:000901">
    <property type="entry name" value="Chromosome partition protein Smc"/>
    <property type="match status" value="1"/>
</dbReference>
<feature type="domain" description="SMC hinge" evidence="8">
    <location>
        <begin position="506"/>
        <end position="636"/>
    </location>
</feature>
<dbReference type="GO" id="GO:0003677">
    <property type="term" value="F:DNA binding"/>
    <property type="evidence" value="ECO:0007669"/>
    <property type="project" value="UniProtKB-UniRule"/>
</dbReference>
<dbReference type="HAMAP" id="MF_01894">
    <property type="entry name" value="Smc_prok"/>
    <property type="match status" value="1"/>
</dbReference>
<dbReference type="GO" id="GO:0007062">
    <property type="term" value="P:sister chromatid cohesion"/>
    <property type="evidence" value="ECO:0007669"/>
    <property type="project" value="InterPro"/>
</dbReference>
<dbReference type="SUPFAM" id="SSF52540">
    <property type="entry name" value="P-loop containing nucleoside triphosphate hydrolases"/>
    <property type="match status" value="1"/>
</dbReference>
<evidence type="ECO:0000256" key="4">
    <source>
        <dbReference type="ARBA" id="ARBA00022840"/>
    </source>
</evidence>
<dbReference type="SUPFAM" id="SSF75553">
    <property type="entry name" value="Smc hinge domain"/>
    <property type="match status" value="1"/>
</dbReference>
<dbReference type="OrthoDB" id="9808768at2"/>
<dbReference type="AlphaFoldDB" id="A0A087A9H7"/>
<dbReference type="PANTHER" id="PTHR43977">
    <property type="entry name" value="STRUCTURAL MAINTENANCE OF CHROMOSOMES PROTEIN 3"/>
    <property type="match status" value="1"/>
</dbReference>
<keyword evidence="2 7" id="KW-0963">Cytoplasm</keyword>
<dbReference type="FunFam" id="3.40.50.300:FF:000984">
    <property type="entry name" value="Chromosome partition protein Smc"/>
    <property type="match status" value="1"/>
</dbReference>
<dbReference type="GO" id="GO:0005524">
    <property type="term" value="F:ATP binding"/>
    <property type="evidence" value="ECO:0007669"/>
    <property type="project" value="UniProtKB-UniRule"/>
</dbReference>
<protein>
    <recommendedName>
        <fullName evidence="7">Chromosome partition protein Smc</fullName>
    </recommendedName>
</protein>
<dbReference type="EMBL" id="JGYS01000005">
    <property type="protein sequence ID" value="KFI55427.1"/>
    <property type="molecule type" value="Genomic_DNA"/>
</dbReference>
<dbReference type="eggNOG" id="COG1196">
    <property type="taxonomic scope" value="Bacteria"/>
</dbReference>
<comment type="subunit">
    <text evidence="7">Homodimer.</text>
</comment>